<dbReference type="GO" id="GO:0016740">
    <property type="term" value="F:transferase activity"/>
    <property type="evidence" value="ECO:0007669"/>
    <property type="project" value="UniProtKB-KW"/>
</dbReference>
<evidence type="ECO:0000313" key="2">
    <source>
        <dbReference type="Proteomes" id="UP000315689"/>
    </source>
</evidence>
<protein>
    <submittedName>
        <fullName evidence="1">Nucleotidyltransferase substrate binding protein</fullName>
    </submittedName>
</protein>
<name>A0A554LJG0_9BACT</name>
<dbReference type="InterPro" id="IPR010235">
    <property type="entry name" value="HepT"/>
</dbReference>
<dbReference type="SUPFAM" id="SSF81593">
    <property type="entry name" value="Nucleotidyltransferase substrate binding subunit/domain"/>
    <property type="match status" value="1"/>
</dbReference>
<dbReference type="AlphaFoldDB" id="A0A554LJG0"/>
<keyword evidence="1" id="KW-0808">Transferase</keyword>
<accession>A0A554LJG0</accession>
<dbReference type="Proteomes" id="UP000315689">
    <property type="component" value="Unassembled WGS sequence"/>
</dbReference>
<dbReference type="Gene3D" id="1.20.120.330">
    <property type="entry name" value="Nucleotidyltransferases domain 2"/>
    <property type="match status" value="1"/>
</dbReference>
<organism evidence="1 2">
    <name type="scientific">Candidatus Berkelbacteria bacterium Licking1014_7</name>
    <dbReference type="NCBI Taxonomy" id="2017147"/>
    <lineage>
        <taxon>Bacteria</taxon>
        <taxon>Candidatus Berkelbacteria</taxon>
    </lineage>
</organism>
<dbReference type="EMBL" id="VMGK01000009">
    <property type="protein sequence ID" value="TSC92984.1"/>
    <property type="molecule type" value="Genomic_DNA"/>
</dbReference>
<reference evidence="1 2" key="1">
    <citation type="submission" date="2017-07" db="EMBL/GenBank/DDBJ databases">
        <title>Mechanisms for carbon and nitrogen cycling indicate functional differentiation within the Candidate Phyla Radiation.</title>
        <authorList>
            <person name="Danczak R.E."/>
            <person name="Johnston M.D."/>
            <person name="Kenah C."/>
            <person name="Slattery M."/>
            <person name="Wrighton K.C."/>
            <person name="Wilkins M.J."/>
        </authorList>
    </citation>
    <scope>NUCLEOTIDE SEQUENCE [LARGE SCALE GENOMIC DNA]</scope>
    <source>
        <strain evidence="1">Licking1014_7</strain>
    </source>
</reference>
<gene>
    <name evidence="1" type="ORF">CEN89_349</name>
</gene>
<evidence type="ECO:0000313" key="1">
    <source>
        <dbReference type="EMBL" id="TSC92984.1"/>
    </source>
</evidence>
<sequence length="70" mass="8060">MTKFSVSFNKFEKAVERLGEALSARKTKMNRDSAILRFELCYDLSWKTTKIFLDDNFGVKCFSPKSASLL</sequence>
<proteinExistence type="predicted"/>
<dbReference type="Pfam" id="PF08780">
    <property type="entry name" value="NTase_sub_bind"/>
    <property type="match status" value="1"/>
</dbReference>
<comment type="caution">
    <text evidence="1">The sequence shown here is derived from an EMBL/GenBank/DDBJ whole genome shotgun (WGS) entry which is preliminary data.</text>
</comment>